<evidence type="ECO:0000256" key="3">
    <source>
        <dbReference type="ARBA" id="ARBA00023015"/>
    </source>
</evidence>
<evidence type="ECO:0000256" key="4">
    <source>
        <dbReference type="ARBA" id="ARBA00023125"/>
    </source>
</evidence>
<dbReference type="GO" id="GO:0006355">
    <property type="term" value="P:regulation of DNA-templated transcription"/>
    <property type="evidence" value="ECO:0007669"/>
    <property type="project" value="InterPro"/>
</dbReference>
<feature type="domain" description="OmpR/PhoB-type" evidence="10">
    <location>
        <begin position="152"/>
        <end position="252"/>
    </location>
</feature>
<dbReference type="Proteomes" id="UP000503297">
    <property type="component" value="Chromosome"/>
</dbReference>
<feature type="DNA-binding region" description="OmpR/PhoB-type" evidence="7">
    <location>
        <begin position="152"/>
        <end position="252"/>
    </location>
</feature>
<dbReference type="CDD" id="cd17574">
    <property type="entry name" value="REC_OmpR"/>
    <property type="match status" value="1"/>
</dbReference>
<evidence type="ECO:0000313" key="11">
    <source>
        <dbReference type="EMBL" id="QKF07614.1"/>
    </source>
</evidence>
<dbReference type="InterPro" id="IPR016032">
    <property type="entry name" value="Sig_transdc_resp-reg_C-effctor"/>
</dbReference>
<dbReference type="GO" id="GO:0005829">
    <property type="term" value="C:cytosol"/>
    <property type="evidence" value="ECO:0007669"/>
    <property type="project" value="TreeGrafter"/>
</dbReference>
<dbReference type="AlphaFoldDB" id="A0A6M8J244"/>
<evidence type="ECO:0000256" key="5">
    <source>
        <dbReference type="ARBA" id="ARBA00023163"/>
    </source>
</evidence>
<keyword evidence="5" id="KW-0804">Transcription</keyword>
<keyword evidence="12" id="KW-1185">Reference proteome</keyword>
<dbReference type="RefSeq" id="WP_173164887.1">
    <property type="nucleotide sequence ID" value="NZ_CP053716.1"/>
</dbReference>
<evidence type="ECO:0000259" key="9">
    <source>
        <dbReference type="PROSITE" id="PS50110"/>
    </source>
</evidence>
<feature type="domain" description="Response regulatory" evidence="9">
    <location>
        <begin position="2"/>
        <end position="116"/>
    </location>
</feature>
<keyword evidence="4 7" id="KW-0238">DNA-binding</keyword>
<dbReference type="PROSITE" id="PS51755">
    <property type="entry name" value="OMPR_PHOB"/>
    <property type="match status" value="1"/>
</dbReference>
<organism evidence="11 12">
    <name type="scientific">Berryella wangjianweii</name>
    <dbReference type="NCBI Taxonomy" id="2734634"/>
    <lineage>
        <taxon>Bacteria</taxon>
        <taxon>Bacillati</taxon>
        <taxon>Actinomycetota</taxon>
        <taxon>Coriobacteriia</taxon>
        <taxon>Eggerthellales</taxon>
        <taxon>Eggerthellaceae</taxon>
        <taxon>Berryella</taxon>
    </lineage>
</organism>
<feature type="compositionally biased region" description="Polar residues" evidence="8">
    <location>
        <begin position="136"/>
        <end position="148"/>
    </location>
</feature>
<dbReference type="InterPro" id="IPR036388">
    <property type="entry name" value="WH-like_DNA-bd_sf"/>
</dbReference>
<evidence type="ECO:0000256" key="6">
    <source>
        <dbReference type="PROSITE-ProRule" id="PRU00169"/>
    </source>
</evidence>
<dbReference type="CDD" id="cd00383">
    <property type="entry name" value="trans_reg_C"/>
    <property type="match status" value="1"/>
</dbReference>
<evidence type="ECO:0000313" key="12">
    <source>
        <dbReference type="Proteomes" id="UP000503297"/>
    </source>
</evidence>
<gene>
    <name evidence="11" type="ORF">HLV38_05410</name>
</gene>
<keyword evidence="1 6" id="KW-0597">Phosphoprotein</keyword>
<evidence type="ECO:0000256" key="7">
    <source>
        <dbReference type="PROSITE-ProRule" id="PRU01091"/>
    </source>
</evidence>
<dbReference type="PANTHER" id="PTHR48111:SF1">
    <property type="entry name" value="TWO-COMPONENT RESPONSE REGULATOR ORR33"/>
    <property type="match status" value="1"/>
</dbReference>
<evidence type="ECO:0000256" key="2">
    <source>
        <dbReference type="ARBA" id="ARBA00023012"/>
    </source>
</evidence>
<dbReference type="EMBL" id="CP053716">
    <property type="protein sequence ID" value="QKF07614.1"/>
    <property type="molecule type" value="Genomic_DNA"/>
</dbReference>
<dbReference type="GO" id="GO:0000156">
    <property type="term" value="F:phosphorelay response regulator activity"/>
    <property type="evidence" value="ECO:0007669"/>
    <property type="project" value="TreeGrafter"/>
</dbReference>
<dbReference type="SUPFAM" id="SSF46894">
    <property type="entry name" value="C-terminal effector domain of the bipartite response regulators"/>
    <property type="match status" value="1"/>
</dbReference>
<dbReference type="PROSITE" id="PS50110">
    <property type="entry name" value="RESPONSE_REGULATORY"/>
    <property type="match status" value="1"/>
</dbReference>
<feature type="modified residue" description="4-aspartylphosphate" evidence="6">
    <location>
        <position position="51"/>
    </location>
</feature>
<dbReference type="InterPro" id="IPR011006">
    <property type="entry name" value="CheY-like_superfamily"/>
</dbReference>
<dbReference type="SMART" id="SM00862">
    <property type="entry name" value="Trans_reg_C"/>
    <property type="match status" value="1"/>
</dbReference>
<dbReference type="SMART" id="SM00448">
    <property type="entry name" value="REC"/>
    <property type="match status" value="1"/>
</dbReference>
<evidence type="ECO:0000256" key="8">
    <source>
        <dbReference type="SAM" id="MobiDB-lite"/>
    </source>
</evidence>
<dbReference type="InterPro" id="IPR001789">
    <property type="entry name" value="Sig_transdc_resp-reg_receiver"/>
</dbReference>
<dbReference type="InterPro" id="IPR039420">
    <property type="entry name" value="WalR-like"/>
</dbReference>
<dbReference type="Pfam" id="PF00486">
    <property type="entry name" value="Trans_reg_C"/>
    <property type="match status" value="1"/>
</dbReference>
<protein>
    <submittedName>
        <fullName evidence="11">Response regulator transcription factor</fullName>
    </submittedName>
</protein>
<proteinExistence type="predicted"/>
<dbReference type="GO" id="GO:0000976">
    <property type="term" value="F:transcription cis-regulatory region binding"/>
    <property type="evidence" value="ECO:0007669"/>
    <property type="project" value="TreeGrafter"/>
</dbReference>
<dbReference type="Gene3D" id="1.10.10.10">
    <property type="entry name" value="Winged helix-like DNA-binding domain superfamily/Winged helix DNA-binding domain"/>
    <property type="match status" value="1"/>
</dbReference>
<evidence type="ECO:0000256" key="1">
    <source>
        <dbReference type="ARBA" id="ARBA00022553"/>
    </source>
</evidence>
<name>A0A6M8J244_9ACTN</name>
<dbReference type="Gene3D" id="3.40.50.2300">
    <property type="match status" value="1"/>
</dbReference>
<keyword evidence="3" id="KW-0805">Transcription regulation</keyword>
<keyword evidence="2" id="KW-0902">Two-component regulatory system</keyword>
<dbReference type="SUPFAM" id="SSF52172">
    <property type="entry name" value="CheY-like"/>
    <property type="match status" value="1"/>
</dbReference>
<evidence type="ECO:0000259" key="10">
    <source>
        <dbReference type="PROSITE" id="PS51755"/>
    </source>
</evidence>
<reference evidence="12" key="1">
    <citation type="submission" date="2020-05" db="EMBL/GenBank/DDBJ databases">
        <title>Novel species in genus Nocardioides.</title>
        <authorList>
            <person name="Zhang G."/>
        </authorList>
    </citation>
    <scope>NUCLEOTIDE SEQUENCE [LARGE SCALE GENOMIC DNA]</scope>
    <source>
        <strain evidence="12">zg-1050</strain>
    </source>
</reference>
<dbReference type="InterPro" id="IPR001867">
    <property type="entry name" value="OmpR/PhoB-type_DNA-bd"/>
</dbReference>
<dbReference type="KEGG" id="bwa:HLV38_05410"/>
<feature type="region of interest" description="Disordered" evidence="8">
    <location>
        <begin position="123"/>
        <end position="149"/>
    </location>
</feature>
<dbReference type="Pfam" id="PF00072">
    <property type="entry name" value="Response_reg"/>
    <property type="match status" value="1"/>
</dbReference>
<dbReference type="Gene3D" id="6.10.250.690">
    <property type="match status" value="1"/>
</dbReference>
<accession>A0A6M8J244</accession>
<dbReference type="GO" id="GO:0032993">
    <property type="term" value="C:protein-DNA complex"/>
    <property type="evidence" value="ECO:0007669"/>
    <property type="project" value="TreeGrafter"/>
</dbReference>
<sequence>MKILIADDEPSLRLAVRLILEKRGYGVCEAGDGLQVLTQLQREQPDMLLLDVSMPKLDGLEVCSSIRDMGFGLPIMMLSAKGGSDDRVRGLKSGADDYLGKPFSEEELILRVESLCRRFAHPRAGGAPTAPRVRHSSGSVSGTASPLSESPDATLRIIGELVIDLRRCEASIGGAPVSLTHREFQILALLSEEPGAVLSREEIIERLWGSDYLDGSISIPTYIRHIRQKIEADPSDPRYLQTVTRFGYRLERRD</sequence>
<dbReference type="PANTHER" id="PTHR48111">
    <property type="entry name" value="REGULATOR OF RPOS"/>
    <property type="match status" value="1"/>
</dbReference>